<dbReference type="Proteomes" id="UP000034468">
    <property type="component" value="Unassembled WGS sequence"/>
</dbReference>
<comment type="catalytic activity">
    <reaction evidence="6">
        <text>a 2'-deoxyadenosine in DNA + S-adenosyl-L-methionine = an N(6)-methyl-2'-deoxyadenosine in DNA + S-adenosyl-L-homocysteine + H(+)</text>
        <dbReference type="Rhea" id="RHEA:15197"/>
        <dbReference type="Rhea" id="RHEA-COMP:12418"/>
        <dbReference type="Rhea" id="RHEA-COMP:12419"/>
        <dbReference type="ChEBI" id="CHEBI:15378"/>
        <dbReference type="ChEBI" id="CHEBI:57856"/>
        <dbReference type="ChEBI" id="CHEBI:59789"/>
        <dbReference type="ChEBI" id="CHEBI:90615"/>
        <dbReference type="ChEBI" id="CHEBI:90616"/>
        <dbReference type="EC" id="2.1.1.72"/>
    </reaction>
</comment>
<evidence type="ECO:0000313" key="13">
    <source>
        <dbReference type="Proteomes" id="UP000033835"/>
    </source>
</evidence>
<dbReference type="GO" id="GO:0032259">
    <property type="term" value="P:methylation"/>
    <property type="evidence" value="ECO:0007669"/>
    <property type="project" value="UniProtKB-KW"/>
</dbReference>
<dbReference type="GO" id="GO:0043565">
    <property type="term" value="F:sequence-specific DNA binding"/>
    <property type="evidence" value="ECO:0007669"/>
    <property type="project" value="TreeGrafter"/>
</dbReference>
<sequence>MKSPLRYPGGKSKALKYIVPNFPSLFKEYREPMIGGGSVFFEIRQKEPNLKFWINDINSDLYYFWKQCKEDISEIVEEICNVKRTYSSGRELFSTYSTKNENLNQLEKAVRYFVLNRITFSGAVDSAGYSNESFEKRFTDSSIERLKKSADLLKDVKITNYDYETLLTKPGEDVFIFLDPPYFSFTKSKLYGKRGNLHTEFDHKRFAKIVSECEHKWLITYDDSEEIRELFRDSANTNIYEWKLQYGMNSFSKDKASIGNELLISNYDICKDSQILSQYLKFTNEK</sequence>
<evidence type="ECO:0000256" key="6">
    <source>
        <dbReference type="ARBA" id="ARBA00047942"/>
    </source>
</evidence>
<evidence type="ECO:0000256" key="4">
    <source>
        <dbReference type="ARBA" id="ARBA00022679"/>
    </source>
</evidence>
<name>A0A0F8M775_METMZ</name>
<dbReference type="EMBL" id="JJPJ01000008">
    <property type="protein sequence ID" value="KKG66608.1"/>
    <property type="molecule type" value="Genomic_DNA"/>
</dbReference>
<evidence type="ECO:0000256" key="5">
    <source>
        <dbReference type="ARBA" id="ARBA00022691"/>
    </source>
</evidence>
<evidence type="ECO:0000256" key="1">
    <source>
        <dbReference type="ARBA" id="ARBA00006594"/>
    </source>
</evidence>
<dbReference type="PATRIC" id="fig|2209.42.peg.1092"/>
<dbReference type="InterPro" id="IPR012327">
    <property type="entry name" value="MeTrfase_D12"/>
</dbReference>
<dbReference type="EC" id="2.1.1.72" evidence="2"/>
<dbReference type="EMBL" id="JJPK01000091">
    <property type="protein sequence ID" value="KKG60142.1"/>
    <property type="molecule type" value="Genomic_DNA"/>
</dbReference>
<dbReference type="GO" id="GO:0006298">
    <property type="term" value="P:mismatch repair"/>
    <property type="evidence" value="ECO:0007669"/>
    <property type="project" value="TreeGrafter"/>
</dbReference>
<accession>A0A0F8M775</accession>
<dbReference type="GO" id="GO:0009307">
    <property type="term" value="P:DNA restriction-modification system"/>
    <property type="evidence" value="ECO:0007669"/>
    <property type="project" value="InterPro"/>
</dbReference>
<dbReference type="Gene3D" id="1.10.1020.10">
    <property type="entry name" value="Adenine-specific Methyltransferase, Domain 2"/>
    <property type="match status" value="1"/>
</dbReference>
<evidence type="ECO:0000313" key="11">
    <source>
        <dbReference type="EMBL" id="KKH01401.1"/>
    </source>
</evidence>
<evidence type="ECO:0000313" key="7">
    <source>
        <dbReference type="EMBL" id="KKG53864.1"/>
    </source>
</evidence>
<comment type="similarity">
    <text evidence="1">Belongs to the N(4)/N(6)-methyltransferase family.</text>
</comment>
<dbReference type="Proteomes" id="UP000034253">
    <property type="component" value="Unassembled WGS sequence"/>
</dbReference>
<evidence type="ECO:0000256" key="2">
    <source>
        <dbReference type="ARBA" id="ARBA00011900"/>
    </source>
</evidence>
<dbReference type="EMBL" id="JJPW01000048">
    <property type="protein sequence ID" value="KKH01401.1"/>
    <property type="molecule type" value="Genomic_DNA"/>
</dbReference>
<dbReference type="InterPro" id="IPR012263">
    <property type="entry name" value="M_m6A_EcoRV"/>
</dbReference>
<dbReference type="AlphaFoldDB" id="A0A0F8M775"/>
<dbReference type="InterPro" id="IPR023095">
    <property type="entry name" value="Ade_MeTrfase_dom_2"/>
</dbReference>
<dbReference type="Proteomes" id="UP000033835">
    <property type="component" value="Unassembled WGS sequence"/>
</dbReference>
<evidence type="ECO:0000313" key="15">
    <source>
        <dbReference type="Proteomes" id="UP000034253"/>
    </source>
</evidence>
<dbReference type="PANTHER" id="PTHR30481:SF2">
    <property type="entry name" value="SITE-SPECIFIC DNA-METHYLTRANSFERASE (ADENINE-SPECIFIC)"/>
    <property type="match status" value="1"/>
</dbReference>
<evidence type="ECO:0000313" key="9">
    <source>
        <dbReference type="EMBL" id="KKG66608.1"/>
    </source>
</evidence>
<dbReference type="GO" id="GO:0009007">
    <property type="term" value="F:site-specific DNA-methyltransferase (adenine-specific) activity"/>
    <property type="evidence" value="ECO:0007669"/>
    <property type="project" value="UniProtKB-EC"/>
</dbReference>
<evidence type="ECO:0000313" key="17">
    <source>
        <dbReference type="Proteomes" id="UP000034468"/>
    </source>
</evidence>
<proteinExistence type="inferred from homology"/>
<keyword evidence="4" id="KW-0808">Transferase</keyword>
<gene>
    <name evidence="7" type="ORF">DU33_04840</name>
    <name evidence="8" type="ORF">DU45_13590</name>
    <name evidence="11" type="ORF">DU56_10435</name>
    <name evidence="9" type="ORF">DU64_14600</name>
    <name evidence="10" type="ORF">DU66_09890</name>
    <name evidence="12" type="ORF">DU68_11040</name>
</gene>
<evidence type="ECO:0000313" key="18">
    <source>
        <dbReference type="Proteomes" id="UP000034566"/>
    </source>
</evidence>
<dbReference type="Gene3D" id="3.40.50.150">
    <property type="entry name" value="Vaccinia Virus protein VP39"/>
    <property type="match status" value="1"/>
</dbReference>
<evidence type="ECO:0000256" key="3">
    <source>
        <dbReference type="ARBA" id="ARBA00022603"/>
    </source>
</evidence>
<keyword evidence="5" id="KW-0949">S-adenosyl-L-methionine</keyword>
<protein>
    <recommendedName>
        <fullName evidence="2">site-specific DNA-methyltransferase (adenine-specific)</fullName>
        <ecNumber evidence="2">2.1.1.72</ecNumber>
    </recommendedName>
</protein>
<dbReference type="EMBL" id="JJPV01000036">
    <property type="protein sequence ID" value="KKH02174.1"/>
    <property type="molecule type" value="Genomic_DNA"/>
</dbReference>
<dbReference type="PIRSF" id="PIRSF000398">
    <property type="entry name" value="M_m6A_EcoRV"/>
    <property type="match status" value="1"/>
</dbReference>
<dbReference type="Proteomes" id="UP000034188">
    <property type="component" value="Unassembled WGS sequence"/>
</dbReference>
<evidence type="ECO:0000313" key="10">
    <source>
        <dbReference type="EMBL" id="KKG95576.1"/>
    </source>
</evidence>
<dbReference type="EMBL" id="JJPU01000131">
    <property type="protein sequence ID" value="KKG95576.1"/>
    <property type="molecule type" value="Genomic_DNA"/>
</dbReference>
<evidence type="ECO:0000313" key="16">
    <source>
        <dbReference type="Proteomes" id="UP000034279"/>
    </source>
</evidence>
<dbReference type="GO" id="GO:1904047">
    <property type="term" value="F:S-adenosyl-L-methionine binding"/>
    <property type="evidence" value="ECO:0007669"/>
    <property type="project" value="TreeGrafter"/>
</dbReference>
<evidence type="ECO:0000313" key="8">
    <source>
        <dbReference type="EMBL" id="KKG60142.1"/>
    </source>
</evidence>
<reference evidence="13 14" key="1">
    <citation type="journal article" date="2015" name="ISME J.">
        <title>Genomic and phenotypic differentiation among Methanosarcina mazei populations from Columbia River sediment.</title>
        <authorList>
            <person name="Youngblut N.D."/>
            <person name="Wirth J.S."/>
            <person name="Henriksen J.R."/>
            <person name="Smith M."/>
            <person name="Simon H."/>
            <person name="Metcalf W.W."/>
            <person name="Whitaker R.J."/>
        </authorList>
    </citation>
    <scope>NUCLEOTIDE SEQUENCE [LARGE SCALE GENOMIC DNA]</scope>
    <source>
        <strain evidence="7 14">3.F.T.1A.1</strain>
        <strain evidence="9 16">3.F.T.1A.2</strain>
        <strain evidence="8 18">3.F.T.1A.4</strain>
        <strain evidence="10 17">3.H.M.1B.1</strain>
        <strain evidence="12 13">3.H.M.1B.2</strain>
        <strain evidence="11 15">3.H.M.1B.5</strain>
    </source>
</reference>
<evidence type="ECO:0000313" key="14">
    <source>
        <dbReference type="Proteomes" id="UP000034188"/>
    </source>
</evidence>
<dbReference type="Proteomes" id="UP000034566">
    <property type="component" value="Unassembled WGS sequence"/>
</dbReference>
<keyword evidence="3 11" id="KW-0489">Methyltransferase</keyword>
<dbReference type="SUPFAM" id="SSF53335">
    <property type="entry name" value="S-adenosyl-L-methionine-dependent methyltransferases"/>
    <property type="match status" value="1"/>
</dbReference>
<dbReference type="PRINTS" id="PR00505">
    <property type="entry name" value="D12N6MTFRASE"/>
</dbReference>
<organism evidence="11 15">
    <name type="scientific">Methanosarcina mazei</name>
    <name type="common">Methanosarcina frisia</name>
    <dbReference type="NCBI Taxonomy" id="2209"/>
    <lineage>
        <taxon>Archaea</taxon>
        <taxon>Methanobacteriati</taxon>
        <taxon>Methanobacteriota</taxon>
        <taxon>Stenosarchaea group</taxon>
        <taxon>Methanomicrobia</taxon>
        <taxon>Methanosarcinales</taxon>
        <taxon>Methanosarcinaceae</taxon>
        <taxon>Methanosarcina</taxon>
    </lineage>
</organism>
<comment type="caution">
    <text evidence="11">The sequence shown here is derived from an EMBL/GenBank/DDBJ whole genome shotgun (WGS) entry which is preliminary data.</text>
</comment>
<dbReference type="PANTHER" id="PTHR30481">
    <property type="entry name" value="DNA ADENINE METHYLASE"/>
    <property type="match status" value="1"/>
</dbReference>
<dbReference type="Pfam" id="PF02086">
    <property type="entry name" value="MethyltransfD12"/>
    <property type="match status" value="1"/>
</dbReference>
<dbReference type="EMBL" id="JJPI01000080">
    <property type="protein sequence ID" value="KKG53864.1"/>
    <property type="molecule type" value="Genomic_DNA"/>
</dbReference>
<evidence type="ECO:0000313" key="12">
    <source>
        <dbReference type="EMBL" id="KKH02174.1"/>
    </source>
</evidence>
<dbReference type="Proteomes" id="UP000034279">
    <property type="component" value="Unassembled WGS sequence"/>
</dbReference>
<dbReference type="InterPro" id="IPR029063">
    <property type="entry name" value="SAM-dependent_MTases_sf"/>
</dbReference>